<comment type="catalytic activity">
    <reaction evidence="1">
        <text>3-hydroxy-2-methylpropanoyl-CoA + H2O = 3-hydroxy-2-methylpropanoate + CoA + H(+)</text>
        <dbReference type="Rhea" id="RHEA:20888"/>
        <dbReference type="ChEBI" id="CHEBI:11805"/>
        <dbReference type="ChEBI" id="CHEBI:15377"/>
        <dbReference type="ChEBI" id="CHEBI:15378"/>
        <dbReference type="ChEBI" id="CHEBI:57287"/>
        <dbReference type="ChEBI" id="CHEBI:57340"/>
        <dbReference type="EC" id="3.1.2.4"/>
    </reaction>
</comment>
<reference evidence="5" key="1">
    <citation type="submission" date="2022-11" db="EMBL/GenBank/DDBJ databases">
        <title>Hoeflea poritis sp. nov., isolated from scleractinian coral Porites lutea.</title>
        <authorList>
            <person name="Zhang G."/>
            <person name="Wei Q."/>
            <person name="Cai L."/>
        </authorList>
    </citation>
    <scope>NUCLEOTIDE SEQUENCE</scope>
    <source>
        <strain evidence="5">E7-10</strain>
    </source>
</reference>
<comment type="caution">
    <text evidence="5">The sequence shown here is derived from an EMBL/GenBank/DDBJ whole genome shotgun (WGS) entry which is preliminary data.</text>
</comment>
<keyword evidence="3" id="KW-0378">Hydrolase</keyword>
<dbReference type="EC" id="3.1.2.4" evidence="2"/>
<feature type="domain" description="Enoyl-CoA hydratase/isomerase" evidence="4">
    <location>
        <begin position="18"/>
        <end position="337"/>
    </location>
</feature>
<sequence length="352" mass="37768">MSFGGEGDIEFEVRGSAGVITMTRPKALNAINDRMVLAIDAALDAWQSDARVRHIVLKGEGRAFSAGGDLLALYEMAKSGHPHYDFFRDEYALNARLGNFEKPIVALINGIIMGGGVGVAVHGRYRVMSENAVFAMPEVGIGFFPDVGGSHFLPRLPNNFGMYLALTGSRIRVGDALACGIATHGVAADNLGDLEEALCASEDAAAVLDRFDERGALPPAKLDHEAIGRLFSANSIAGIIADLEAAKDGSELANAALEAMRTKSPTSMSVAFRQLQEGKKLNLADCMRMEFRILVRMLRGHEFVEGIRAVIVDKSNDPTWHPASLDEVTAEAVDAYFQPLGDDELTAFAGKT</sequence>
<evidence type="ECO:0000313" key="6">
    <source>
        <dbReference type="Proteomes" id="UP001148313"/>
    </source>
</evidence>
<gene>
    <name evidence="5" type="ORF">OOZ53_16945</name>
</gene>
<protein>
    <recommendedName>
        <fullName evidence="2">3-hydroxyisobutyryl-CoA hydrolase</fullName>
        <ecNumber evidence="2">3.1.2.4</ecNumber>
    </recommendedName>
</protein>
<organism evidence="5 6">
    <name type="scientific">Hoeflea poritis</name>
    <dbReference type="NCBI Taxonomy" id="2993659"/>
    <lineage>
        <taxon>Bacteria</taxon>
        <taxon>Pseudomonadati</taxon>
        <taxon>Pseudomonadota</taxon>
        <taxon>Alphaproteobacteria</taxon>
        <taxon>Hyphomicrobiales</taxon>
        <taxon>Rhizobiaceae</taxon>
        <taxon>Hoeflea</taxon>
    </lineage>
</organism>
<dbReference type="InterPro" id="IPR029045">
    <property type="entry name" value="ClpP/crotonase-like_dom_sf"/>
</dbReference>
<dbReference type="InterPro" id="IPR045004">
    <property type="entry name" value="ECH_dom"/>
</dbReference>
<proteinExistence type="predicted"/>
<evidence type="ECO:0000256" key="2">
    <source>
        <dbReference type="ARBA" id="ARBA00011915"/>
    </source>
</evidence>
<dbReference type="Pfam" id="PF16113">
    <property type="entry name" value="ECH_2"/>
    <property type="match status" value="1"/>
</dbReference>
<dbReference type="PANTHER" id="PTHR43176">
    <property type="entry name" value="3-HYDROXYISOBUTYRYL-COA HYDROLASE-RELATED"/>
    <property type="match status" value="1"/>
</dbReference>
<dbReference type="RefSeq" id="WP_271090845.1">
    <property type="nucleotide sequence ID" value="NZ_JAPJZH010000010.1"/>
</dbReference>
<dbReference type="Proteomes" id="UP001148313">
    <property type="component" value="Unassembled WGS sequence"/>
</dbReference>
<dbReference type="PANTHER" id="PTHR43176:SF3">
    <property type="entry name" value="3-HYDROXYISOBUTYRYL-COA HYDROLASE, MITOCHONDRIAL"/>
    <property type="match status" value="1"/>
</dbReference>
<keyword evidence="6" id="KW-1185">Reference proteome</keyword>
<evidence type="ECO:0000313" key="5">
    <source>
        <dbReference type="EMBL" id="MDA4847050.1"/>
    </source>
</evidence>
<dbReference type="Gene3D" id="3.90.226.10">
    <property type="entry name" value="2-enoyl-CoA Hydratase, Chain A, domain 1"/>
    <property type="match status" value="1"/>
</dbReference>
<evidence type="ECO:0000256" key="3">
    <source>
        <dbReference type="ARBA" id="ARBA00022801"/>
    </source>
</evidence>
<evidence type="ECO:0000256" key="1">
    <source>
        <dbReference type="ARBA" id="ARBA00001709"/>
    </source>
</evidence>
<dbReference type="SUPFAM" id="SSF52096">
    <property type="entry name" value="ClpP/crotonase"/>
    <property type="match status" value="1"/>
</dbReference>
<dbReference type="NCBIfam" id="NF004127">
    <property type="entry name" value="PRK05617.1"/>
    <property type="match status" value="1"/>
</dbReference>
<evidence type="ECO:0000259" key="4">
    <source>
        <dbReference type="Pfam" id="PF16113"/>
    </source>
</evidence>
<dbReference type="CDD" id="cd06558">
    <property type="entry name" value="crotonase-like"/>
    <property type="match status" value="1"/>
</dbReference>
<dbReference type="InterPro" id="IPR032259">
    <property type="entry name" value="HIBYL-CoA-H"/>
</dbReference>
<accession>A0ABT4VS76</accession>
<dbReference type="EMBL" id="JAPJZH010000010">
    <property type="protein sequence ID" value="MDA4847050.1"/>
    <property type="molecule type" value="Genomic_DNA"/>
</dbReference>
<name>A0ABT4VS76_9HYPH</name>